<protein>
    <recommendedName>
        <fullName evidence="3">DUF4476 domain-containing protein</fullName>
    </recommendedName>
</protein>
<evidence type="ECO:0000313" key="2">
    <source>
        <dbReference type="Proteomes" id="UP000317519"/>
    </source>
</evidence>
<evidence type="ECO:0000313" key="1">
    <source>
        <dbReference type="EMBL" id="TWI02203.1"/>
    </source>
</evidence>
<dbReference type="EMBL" id="VLKO01000002">
    <property type="protein sequence ID" value="TWI02203.1"/>
    <property type="molecule type" value="Genomic_DNA"/>
</dbReference>
<comment type="caution">
    <text evidence="1">The sequence shown here is derived from an EMBL/GenBank/DDBJ whole genome shotgun (WGS) entry which is preliminary data.</text>
</comment>
<dbReference type="RefSeq" id="WP_144889361.1">
    <property type="nucleotide sequence ID" value="NZ_VLKO01000002.1"/>
</dbReference>
<evidence type="ECO:0008006" key="3">
    <source>
        <dbReference type="Google" id="ProtNLM"/>
    </source>
</evidence>
<organism evidence="1 2">
    <name type="scientific">Flavobacterium tiangeerense</name>
    <dbReference type="NCBI Taxonomy" id="459471"/>
    <lineage>
        <taxon>Bacteria</taxon>
        <taxon>Pseudomonadati</taxon>
        <taxon>Bacteroidota</taxon>
        <taxon>Flavobacteriia</taxon>
        <taxon>Flavobacteriales</taxon>
        <taxon>Flavobacteriaceae</taxon>
        <taxon>Flavobacterium</taxon>
    </lineage>
</organism>
<reference evidence="1 2" key="1">
    <citation type="journal article" date="2015" name="Stand. Genomic Sci.">
        <title>Genomic Encyclopedia of Bacterial and Archaeal Type Strains, Phase III: the genomes of soil and plant-associated and newly described type strains.</title>
        <authorList>
            <person name="Whitman W.B."/>
            <person name="Woyke T."/>
            <person name="Klenk H.P."/>
            <person name="Zhou Y."/>
            <person name="Lilburn T.G."/>
            <person name="Beck B.J."/>
            <person name="De Vos P."/>
            <person name="Vandamme P."/>
            <person name="Eisen J.A."/>
            <person name="Garrity G."/>
            <person name="Hugenholtz P."/>
            <person name="Kyrpides N.C."/>
        </authorList>
    </citation>
    <scope>NUCLEOTIDE SEQUENCE [LARGE SCALE GENOMIC DNA]</scope>
    <source>
        <strain evidence="1 2">CGMCC 1.6847</strain>
    </source>
</reference>
<accession>A0ABY3FM15</accession>
<dbReference type="Proteomes" id="UP000317519">
    <property type="component" value="Unassembled WGS sequence"/>
</dbReference>
<sequence length="249" mass="28776">MKQLLLIFILFGNVLWAQNKDRKPLHARLINDFTLVDNGYVFNLNAKTKTFISKQGFFDILAQAKDTLLISSLNFKSRKIIVSENDFLKPLALFDMESQLTALKEVVVKGKLDPKPSLPNTQKIVDMKFISDEKSAVKNSAMPSDRSIENGLDFVRVFKMLKKAFTKKNLDELKSNNTDQFPEMVLSRIDGYFFSHTLKLEPDEVNLFLDYCKNDAASSKYLDHTDTFLLMDFLVNKNKEFKRFTTFEK</sequence>
<name>A0ABY3FM15_9FLAO</name>
<proteinExistence type="predicted"/>
<gene>
    <name evidence="1" type="ORF">IQ05_00438</name>
</gene>
<keyword evidence="2" id="KW-1185">Reference proteome</keyword>